<sequence>MKGKSLYIVSAIIIALPWIFLLEILPLPYHSIGTLTEIAIECAMFTSLLVVASLLRKDLKRQKQLKKSEQNEGISKPGGRGLRVIGRILFALTSLTIFLVGLVLLLIGISYSV</sequence>
<accession>A0ACD1A6W0</accession>
<dbReference type="Proteomes" id="UP000594014">
    <property type="component" value="Chromosome"/>
</dbReference>
<proteinExistence type="predicted"/>
<name>A0ACD1A6W0_9FIRM</name>
<gene>
    <name evidence="1" type="ORF">FRZ06_01650</name>
</gene>
<protein>
    <submittedName>
        <fullName evidence="1">Uncharacterized protein</fullName>
    </submittedName>
</protein>
<keyword evidence="2" id="KW-1185">Reference proteome</keyword>
<reference evidence="1" key="1">
    <citation type="submission" date="2019-08" db="EMBL/GenBank/DDBJ databases">
        <title>Genome sequence of Clostridiales bacterium MT110.</title>
        <authorList>
            <person name="Cao J."/>
        </authorList>
    </citation>
    <scope>NUCLEOTIDE SEQUENCE</scope>
    <source>
        <strain evidence="1">MT110</strain>
    </source>
</reference>
<dbReference type="EMBL" id="CP042469">
    <property type="protein sequence ID" value="QOX62145.1"/>
    <property type="molecule type" value="Genomic_DNA"/>
</dbReference>
<organism evidence="1 2">
    <name type="scientific">Anoxybacterium hadale</name>
    <dbReference type="NCBI Taxonomy" id="3408580"/>
    <lineage>
        <taxon>Bacteria</taxon>
        <taxon>Bacillati</taxon>
        <taxon>Bacillota</taxon>
        <taxon>Clostridia</taxon>
        <taxon>Peptostreptococcales</taxon>
        <taxon>Anaerovoracaceae</taxon>
        <taxon>Anoxybacterium</taxon>
    </lineage>
</organism>
<evidence type="ECO:0000313" key="1">
    <source>
        <dbReference type="EMBL" id="QOX62145.1"/>
    </source>
</evidence>
<evidence type="ECO:0000313" key="2">
    <source>
        <dbReference type="Proteomes" id="UP000594014"/>
    </source>
</evidence>